<dbReference type="SMART" id="SM00052">
    <property type="entry name" value="EAL"/>
    <property type="match status" value="1"/>
</dbReference>
<keyword evidence="6" id="KW-1185">Reference proteome</keyword>
<dbReference type="SMART" id="SM00267">
    <property type="entry name" value="GGDEF"/>
    <property type="match status" value="1"/>
</dbReference>
<dbReference type="PROSITE" id="PS50887">
    <property type="entry name" value="GGDEF"/>
    <property type="match status" value="1"/>
</dbReference>
<dbReference type="Gene3D" id="3.20.20.450">
    <property type="entry name" value="EAL domain"/>
    <property type="match status" value="1"/>
</dbReference>
<dbReference type="NCBIfam" id="TIGR00229">
    <property type="entry name" value="sensory_box"/>
    <property type="match status" value="1"/>
</dbReference>
<dbReference type="GO" id="GO:0071111">
    <property type="term" value="F:cyclic-guanylate-specific phosphodiesterase activity"/>
    <property type="evidence" value="ECO:0007669"/>
    <property type="project" value="UniProtKB-EC"/>
</dbReference>
<dbReference type="SUPFAM" id="SSF55073">
    <property type="entry name" value="Nucleotide cyclase"/>
    <property type="match status" value="1"/>
</dbReference>
<dbReference type="Gene3D" id="3.30.70.270">
    <property type="match status" value="1"/>
</dbReference>
<dbReference type="PROSITE" id="PS50113">
    <property type="entry name" value="PAC"/>
    <property type="match status" value="1"/>
</dbReference>
<dbReference type="InterPro" id="IPR029787">
    <property type="entry name" value="Nucleotide_cyclase"/>
</dbReference>
<dbReference type="InterPro" id="IPR052155">
    <property type="entry name" value="Biofilm_reg_signaling"/>
</dbReference>
<reference evidence="5 6" key="1">
    <citation type="submission" date="2018-01" db="EMBL/GenBank/DDBJ databases">
        <title>Draft Genome Sequence of Komagataeibacter maltaceti LMG 1529, a Vinegar Producing Acetic Acid Bacterium Isolated from Malt Vinegar Brewery Acetifiers.</title>
        <authorList>
            <person name="Zhang Q."/>
            <person name="Hollensteiner J."/>
            <person name="Poehlein A."/>
            <person name="Daniel R."/>
        </authorList>
    </citation>
    <scope>NUCLEOTIDE SEQUENCE [LARGE SCALE GENOMIC DNA]</scope>
    <source>
        <strain evidence="5 6">LMG 1529</strain>
    </source>
</reference>
<evidence type="ECO:0000313" key="6">
    <source>
        <dbReference type="Proteomes" id="UP000237344"/>
    </source>
</evidence>
<feature type="domain" description="GGDEF" evidence="4">
    <location>
        <begin position="173"/>
        <end position="305"/>
    </location>
</feature>
<organism evidence="5 6">
    <name type="scientific">Novacetimonas maltaceti</name>
    <dbReference type="NCBI Taxonomy" id="1203393"/>
    <lineage>
        <taxon>Bacteria</taxon>
        <taxon>Pseudomonadati</taxon>
        <taxon>Pseudomonadota</taxon>
        <taxon>Alphaproteobacteria</taxon>
        <taxon>Acetobacterales</taxon>
        <taxon>Acetobacteraceae</taxon>
        <taxon>Novacetimonas</taxon>
    </lineage>
</organism>
<dbReference type="SUPFAM" id="SSF141868">
    <property type="entry name" value="EAL domain-like"/>
    <property type="match status" value="1"/>
</dbReference>
<dbReference type="PROSITE" id="PS50883">
    <property type="entry name" value="EAL"/>
    <property type="match status" value="1"/>
</dbReference>
<dbReference type="NCBIfam" id="TIGR00254">
    <property type="entry name" value="GGDEF"/>
    <property type="match status" value="1"/>
</dbReference>
<dbReference type="OrthoDB" id="9793210at2"/>
<dbReference type="GO" id="GO:0006355">
    <property type="term" value="P:regulation of DNA-templated transcription"/>
    <property type="evidence" value="ECO:0007669"/>
    <property type="project" value="InterPro"/>
</dbReference>
<dbReference type="CDD" id="cd01948">
    <property type="entry name" value="EAL"/>
    <property type="match status" value="1"/>
</dbReference>
<dbReference type="Pfam" id="PF00563">
    <property type="entry name" value="EAL"/>
    <property type="match status" value="1"/>
</dbReference>
<dbReference type="InterPro" id="IPR035919">
    <property type="entry name" value="EAL_sf"/>
</dbReference>
<name>A0A2S3W4N9_9PROT</name>
<dbReference type="InterPro" id="IPR000700">
    <property type="entry name" value="PAS-assoc_C"/>
</dbReference>
<feature type="domain" description="PAC" evidence="2">
    <location>
        <begin position="86"/>
        <end position="140"/>
    </location>
</feature>
<comment type="caution">
    <text evidence="5">The sequence shown here is derived from an EMBL/GenBank/DDBJ whole genome shotgun (WGS) entry which is preliminary data.</text>
</comment>
<evidence type="ECO:0000313" key="5">
    <source>
        <dbReference type="EMBL" id="POF63533.1"/>
    </source>
</evidence>
<dbReference type="InterPro" id="IPR035965">
    <property type="entry name" value="PAS-like_dom_sf"/>
</dbReference>
<dbReference type="AlphaFoldDB" id="A0A2S3W4N9"/>
<dbReference type="Proteomes" id="UP000237344">
    <property type="component" value="Unassembled WGS sequence"/>
</dbReference>
<dbReference type="Pfam" id="PF00989">
    <property type="entry name" value="PAS"/>
    <property type="match status" value="1"/>
</dbReference>
<evidence type="ECO:0000259" key="1">
    <source>
        <dbReference type="PROSITE" id="PS50112"/>
    </source>
</evidence>
<sequence length="572" mass="63748">MSLQHDDRLRALTHQDADFWADLVDDVLIVAITDRDGVITYVNDKFCKVSKYSAKELLGSTHRILNSGYHDAAFFQDMYRTIQSGQPWRGNICNRAKDGTIYWVATTIIPKCGPTGEVEGYVASRFEITELMKTKERLSELAETDTLTALLNRGGFNTALSAALGLSSKEPPESRALVMFDLDGFKQINDIHGHHAGDIVLRVVASRLVELTDPDDPISRLGGDEFAIVLNKTLRSVPLEKYMDRLQAALERPIDIETVTVSISGSIGAVFLDARESVEDMQKNADMALYAAKRAGGKQAQMFTSALRRRAQVRSQILIEARSGVKNGQFEVYYQPILNCHTRQLDQIEALLRWHHPERGLLAAEDFADVFTDSTLTQAMGPSMIASFQRDVALWNSTGQPARQLAINMSRMDLGRAEYREELEQSLREFGLLPANFVLEVTEPMLQGRRAEQSMHNIRELGAAGFQIAMDNFGKGETMLRHLRDLPFTQLKIDQSLVTGIVDNQGDREVLASLIGLGQVYGLEVTVEGVETRAQFDIVHAMKPDRVQGFFISPALSSQALLKLPSRFEIAA</sequence>
<dbReference type="PANTHER" id="PTHR44757">
    <property type="entry name" value="DIGUANYLATE CYCLASE DGCP"/>
    <property type="match status" value="1"/>
</dbReference>
<dbReference type="InterPro" id="IPR043128">
    <property type="entry name" value="Rev_trsase/Diguanyl_cyclase"/>
</dbReference>
<feature type="domain" description="EAL" evidence="3">
    <location>
        <begin position="314"/>
        <end position="569"/>
    </location>
</feature>
<keyword evidence="5" id="KW-0378">Hydrolase</keyword>
<evidence type="ECO:0000259" key="2">
    <source>
        <dbReference type="PROSITE" id="PS50113"/>
    </source>
</evidence>
<dbReference type="InterPro" id="IPR013767">
    <property type="entry name" value="PAS_fold"/>
</dbReference>
<dbReference type="CDD" id="cd01949">
    <property type="entry name" value="GGDEF"/>
    <property type="match status" value="1"/>
</dbReference>
<accession>A0A2S3W4N9</accession>
<dbReference type="CDD" id="cd00130">
    <property type="entry name" value="PAS"/>
    <property type="match status" value="1"/>
</dbReference>
<evidence type="ECO:0000259" key="3">
    <source>
        <dbReference type="PROSITE" id="PS50883"/>
    </source>
</evidence>
<dbReference type="InterPro" id="IPR001633">
    <property type="entry name" value="EAL_dom"/>
</dbReference>
<evidence type="ECO:0000259" key="4">
    <source>
        <dbReference type="PROSITE" id="PS50887"/>
    </source>
</evidence>
<dbReference type="Pfam" id="PF00990">
    <property type="entry name" value="GGDEF"/>
    <property type="match status" value="1"/>
</dbReference>
<gene>
    <name evidence="5" type="primary">gmr_1</name>
    <name evidence="5" type="ORF">KMAL_07120</name>
</gene>
<dbReference type="InterPro" id="IPR000160">
    <property type="entry name" value="GGDEF_dom"/>
</dbReference>
<dbReference type="EMBL" id="POTC01000006">
    <property type="protein sequence ID" value="POF63533.1"/>
    <property type="molecule type" value="Genomic_DNA"/>
</dbReference>
<protein>
    <submittedName>
        <fullName evidence="5">Cyclic di-GMP phosphodiesterase Gmr</fullName>
        <ecNumber evidence="5">3.1.4.52</ecNumber>
    </submittedName>
</protein>
<feature type="domain" description="PAS" evidence="1">
    <location>
        <begin position="30"/>
        <end position="59"/>
    </location>
</feature>
<dbReference type="PROSITE" id="PS50112">
    <property type="entry name" value="PAS"/>
    <property type="match status" value="1"/>
</dbReference>
<dbReference type="RefSeq" id="WP_110094390.1">
    <property type="nucleotide sequence ID" value="NZ_NKUE01000015.1"/>
</dbReference>
<dbReference type="SUPFAM" id="SSF55785">
    <property type="entry name" value="PYP-like sensor domain (PAS domain)"/>
    <property type="match status" value="1"/>
</dbReference>
<dbReference type="InterPro" id="IPR000014">
    <property type="entry name" value="PAS"/>
</dbReference>
<dbReference type="Gene3D" id="3.30.450.20">
    <property type="entry name" value="PAS domain"/>
    <property type="match status" value="1"/>
</dbReference>
<dbReference type="PANTHER" id="PTHR44757:SF2">
    <property type="entry name" value="BIOFILM ARCHITECTURE MAINTENANCE PROTEIN MBAA"/>
    <property type="match status" value="1"/>
</dbReference>
<proteinExistence type="predicted"/>
<dbReference type="EC" id="3.1.4.52" evidence="5"/>